<dbReference type="SUPFAM" id="SSF103473">
    <property type="entry name" value="MFS general substrate transporter"/>
    <property type="match status" value="1"/>
</dbReference>
<accession>A0ABR3FA53</accession>
<feature type="transmembrane region" description="Helical" evidence="5">
    <location>
        <begin position="155"/>
        <end position="174"/>
    </location>
</feature>
<dbReference type="EMBL" id="JBAHYK010000688">
    <property type="protein sequence ID" value="KAL0571990.1"/>
    <property type="molecule type" value="Genomic_DNA"/>
</dbReference>
<evidence type="ECO:0000256" key="4">
    <source>
        <dbReference type="ARBA" id="ARBA00023136"/>
    </source>
</evidence>
<feature type="transmembrane region" description="Helical" evidence="5">
    <location>
        <begin position="116"/>
        <end position="135"/>
    </location>
</feature>
<evidence type="ECO:0000256" key="5">
    <source>
        <dbReference type="SAM" id="Phobius"/>
    </source>
</evidence>
<gene>
    <name evidence="6" type="ORF">V5O48_009970</name>
</gene>
<keyword evidence="3 5" id="KW-1133">Transmembrane helix</keyword>
<evidence type="ECO:0000313" key="7">
    <source>
        <dbReference type="Proteomes" id="UP001465976"/>
    </source>
</evidence>
<protein>
    <submittedName>
        <fullName evidence="6">Uncharacterized protein</fullName>
    </submittedName>
</protein>
<dbReference type="InterPro" id="IPR036259">
    <property type="entry name" value="MFS_trans_sf"/>
</dbReference>
<comment type="caution">
    <text evidence="6">The sequence shown here is derived from an EMBL/GenBank/DDBJ whole genome shotgun (WGS) entry which is preliminary data.</text>
</comment>
<keyword evidence="2 5" id="KW-0812">Transmembrane</keyword>
<sequence length="338" mass="37906">MWDVKTRGRAIAIFSVAPFIGPALGPTVAGFMRFVEVALLVAHYVYWSVRDDHGTILARDIYVDRPILLVKRAKKLRKETGDDRYYAPMEATKRTLAEQVENVLGRPFKMLFQEPMLAAITAYMSFVYGCLYLYFAAYPIVFARGHHFNAGISGLMFLPIALGGFIAITTYTFTFSRRYEREASRCAPNPVVPEFRLEMTLIGAPIYAISFFWFGWTSSPSTSFWAPLMSGVLNGFGISWIFLSLINYVIDTYLRYAASALSINTVVRSVFGAAFPLFAQQMYEGLGSQWASSLLGFVALAMVPMPFIFIKYGAQLRARSRYSPTAPPRSKESEKSAA</sequence>
<feature type="transmembrane region" description="Helical" evidence="5">
    <location>
        <begin position="257"/>
        <end position="278"/>
    </location>
</feature>
<keyword evidence="7" id="KW-1185">Reference proteome</keyword>
<proteinExistence type="predicted"/>
<feature type="transmembrane region" description="Helical" evidence="5">
    <location>
        <begin position="228"/>
        <end position="250"/>
    </location>
</feature>
<evidence type="ECO:0000256" key="1">
    <source>
        <dbReference type="ARBA" id="ARBA00004141"/>
    </source>
</evidence>
<comment type="subcellular location">
    <subcellularLocation>
        <location evidence="1">Membrane</location>
        <topology evidence="1">Multi-pass membrane protein</topology>
    </subcellularLocation>
</comment>
<dbReference type="PANTHER" id="PTHR23502">
    <property type="entry name" value="MAJOR FACILITATOR SUPERFAMILY"/>
    <property type="match status" value="1"/>
</dbReference>
<dbReference type="Gene3D" id="1.20.1250.20">
    <property type="entry name" value="MFS general substrate transporter like domains"/>
    <property type="match status" value="1"/>
</dbReference>
<evidence type="ECO:0000256" key="3">
    <source>
        <dbReference type="ARBA" id="ARBA00022989"/>
    </source>
</evidence>
<keyword evidence="4 5" id="KW-0472">Membrane</keyword>
<reference evidence="6 7" key="1">
    <citation type="submission" date="2024-02" db="EMBL/GenBank/DDBJ databases">
        <title>A draft genome for the cacao thread blight pathogen Marasmius crinis-equi.</title>
        <authorList>
            <person name="Cohen S.P."/>
            <person name="Baruah I.K."/>
            <person name="Amoako-Attah I."/>
            <person name="Bukari Y."/>
            <person name="Meinhardt L.W."/>
            <person name="Bailey B.A."/>
        </authorList>
    </citation>
    <scope>NUCLEOTIDE SEQUENCE [LARGE SCALE GENOMIC DNA]</scope>
    <source>
        <strain evidence="6 7">GH-76</strain>
    </source>
</reference>
<feature type="transmembrane region" description="Helical" evidence="5">
    <location>
        <begin position="290"/>
        <end position="310"/>
    </location>
</feature>
<evidence type="ECO:0000313" key="6">
    <source>
        <dbReference type="EMBL" id="KAL0571990.1"/>
    </source>
</evidence>
<dbReference type="PANTHER" id="PTHR23502:SF173">
    <property type="entry name" value="MFS-MULTIDRUG-RESISTANCE TRANSPORTER-RELATED"/>
    <property type="match status" value="1"/>
</dbReference>
<feature type="transmembrane region" description="Helical" evidence="5">
    <location>
        <begin position="195"/>
        <end position="216"/>
    </location>
</feature>
<organism evidence="6 7">
    <name type="scientific">Marasmius crinis-equi</name>
    <dbReference type="NCBI Taxonomy" id="585013"/>
    <lineage>
        <taxon>Eukaryota</taxon>
        <taxon>Fungi</taxon>
        <taxon>Dikarya</taxon>
        <taxon>Basidiomycota</taxon>
        <taxon>Agaricomycotina</taxon>
        <taxon>Agaricomycetes</taxon>
        <taxon>Agaricomycetidae</taxon>
        <taxon>Agaricales</taxon>
        <taxon>Marasmiineae</taxon>
        <taxon>Marasmiaceae</taxon>
        <taxon>Marasmius</taxon>
    </lineage>
</organism>
<name>A0ABR3FA53_9AGAR</name>
<dbReference type="Proteomes" id="UP001465976">
    <property type="component" value="Unassembled WGS sequence"/>
</dbReference>
<evidence type="ECO:0000256" key="2">
    <source>
        <dbReference type="ARBA" id="ARBA00022692"/>
    </source>
</evidence>